<protein>
    <submittedName>
        <fullName evidence="2">Uncharacterized protein</fullName>
    </submittedName>
</protein>
<reference evidence="2 3" key="1">
    <citation type="submission" date="2017-10" db="EMBL/GenBank/DDBJ databases">
        <title>Sequencing the genomes of 1000 actinobacteria strains.</title>
        <authorList>
            <person name="Klenk H.-P."/>
        </authorList>
    </citation>
    <scope>NUCLEOTIDE SEQUENCE [LARGE SCALE GENOMIC DNA]</scope>
    <source>
        <strain evidence="2 3">DSM 18966</strain>
    </source>
</reference>
<evidence type="ECO:0000313" key="3">
    <source>
        <dbReference type="Proteomes" id="UP000225548"/>
    </source>
</evidence>
<evidence type="ECO:0000313" key="2">
    <source>
        <dbReference type="EMBL" id="PFG33166.1"/>
    </source>
</evidence>
<feature type="region of interest" description="Disordered" evidence="1">
    <location>
        <begin position="113"/>
        <end position="136"/>
    </location>
</feature>
<keyword evidence="3" id="KW-1185">Reference proteome</keyword>
<name>A0A2A9E3E2_9MICO</name>
<dbReference type="AlphaFoldDB" id="A0A2A9E3E2"/>
<gene>
    <name evidence="2" type="ORF">ATL42_1026</name>
</gene>
<dbReference type="RefSeq" id="WP_245862143.1">
    <property type="nucleotide sequence ID" value="NZ_PDJG01000001.1"/>
</dbReference>
<proteinExistence type="predicted"/>
<evidence type="ECO:0000256" key="1">
    <source>
        <dbReference type="SAM" id="MobiDB-lite"/>
    </source>
</evidence>
<sequence length="156" mass="17548">MLSISILVSVVVCFWWAVDLVTRDWSSRRSTRLRAGISRPFLPRSMHQRLFAPGDPDPFVALRLQLRLAAITREIQSLERGAHEIAVAHHLRASQYAYDALLSEACRLAGLDAAEPVPPPNDDARPQPGALPAPWSVDEEHRMHQELELGARGWSW</sequence>
<organism evidence="2 3">
    <name type="scientific">Sanguibacter antarcticus</name>
    <dbReference type="NCBI Taxonomy" id="372484"/>
    <lineage>
        <taxon>Bacteria</taxon>
        <taxon>Bacillati</taxon>
        <taxon>Actinomycetota</taxon>
        <taxon>Actinomycetes</taxon>
        <taxon>Micrococcales</taxon>
        <taxon>Sanguibacteraceae</taxon>
        <taxon>Sanguibacter</taxon>
    </lineage>
</organism>
<comment type="caution">
    <text evidence="2">The sequence shown here is derived from an EMBL/GenBank/DDBJ whole genome shotgun (WGS) entry which is preliminary data.</text>
</comment>
<dbReference type="EMBL" id="PDJG01000001">
    <property type="protein sequence ID" value="PFG33166.1"/>
    <property type="molecule type" value="Genomic_DNA"/>
</dbReference>
<accession>A0A2A9E3E2</accession>
<dbReference type="Proteomes" id="UP000225548">
    <property type="component" value="Unassembled WGS sequence"/>
</dbReference>